<protein>
    <submittedName>
        <fullName evidence="1">Uncharacterized protein</fullName>
    </submittedName>
</protein>
<accession>A0ACB9HMB2</accession>
<dbReference type="EMBL" id="CM042029">
    <property type="protein sequence ID" value="KAI3796864.1"/>
    <property type="molecule type" value="Genomic_DNA"/>
</dbReference>
<comment type="caution">
    <text evidence="1">The sequence shown here is derived from an EMBL/GenBank/DDBJ whole genome shotgun (WGS) entry which is preliminary data.</text>
</comment>
<name>A0ACB9HMB2_9ASTR</name>
<evidence type="ECO:0000313" key="1">
    <source>
        <dbReference type="EMBL" id="KAI3796864.1"/>
    </source>
</evidence>
<gene>
    <name evidence="1" type="ORF">L1987_39550</name>
</gene>
<keyword evidence="2" id="KW-1185">Reference proteome</keyword>
<evidence type="ECO:0000313" key="2">
    <source>
        <dbReference type="Proteomes" id="UP001056120"/>
    </source>
</evidence>
<reference evidence="2" key="1">
    <citation type="journal article" date="2022" name="Mol. Ecol. Resour.">
        <title>The genomes of chicory, endive, great burdock and yacon provide insights into Asteraceae palaeo-polyploidization history and plant inulin production.</title>
        <authorList>
            <person name="Fan W."/>
            <person name="Wang S."/>
            <person name="Wang H."/>
            <person name="Wang A."/>
            <person name="Jiang F."/>
            <person name="Liu H."/>
            <person name="Zhao H."/>
            <person name="Xu D."/>
            <person name="Zhang Y."/>
        </authorList>
    </citation>
    <scope>NUCLEOTIDE SEQUENCE [LARGE SCALE GENOMIC DNA]</scope>
    <source>
        <strain evidence="2">cv. Yunnan</strain>
    </source>
</reference>
<sequence>MGNLRYVDMEKKVGFQSFHGGLRKLDLRWYLELWKKFVRGTLGWKKKFALKLPHNWLNEFCGFIIITVSQAFKTLITMNIREEVDEGCQSEHRQESYVAPEHDDHSTIYVAYVSFSSLQHTAWLKSAYNMIWFSLSSENECSIIAELVPRRSKGDPMHRTKLATDCSQFWDEHKDSETFTIQLLESNSSIDILWRPLN</sequence>
<proteinExistence type="predicted"/>
<reference evidence="1 2" key="2">
    <citation type="journal article" date="2022" name="Mol. Ecol. Resour.">
        <title>The genomes of chicory, endive, great burdock and yacon provide insights into Asteraceae paleo-polyploidization history and plant inulin production.</title>
        <authorList>
            <person name="Fan W."/>
            <person name="Wang S."/>
            <person name="Wang H."/>
            <person name="Wang A."/>
            <person name="Jiang F."/>
            <person name="Liu H."/>
            <person name="Zhao H."/>
            <person name="Xu D."/>
            <person name="Zhang Y."/>
        </authorList>
    </citation>
    <scope>NUCLEOTIDE SEQUENCE [LARGE SCALE GENOMIC DNA]</scope>
    <source>
        <strain evidence="2">cv. Yunnan</strain>
        <tissue evidence="1">Leaves</tissue>
    </source>
</reference>
<dbReference type="Proteomes" id="UP001056120">
    <property type="component" value="Linkage Group LG12"/>
</dbReference>
<organism evidence="1 2">
    <name type="scientific">Smallanthus sonchifolius</name>
    <dbReference type="NCBI Taxonomy" id="185202"/>
    <lineage>
        <taxon>Eukaryota</taxon>
        <taxon>Viridiplantae</taxon>
        <taxon>Streptophyta</taxon>
        <taxon>Embryophyta</taxon>
        <taxon>Tracheophyta</taxon>
        <taxon>Spermatophyta</taxon>
        <taxon>Magnoliopsida</taxon>
        <taxon>eudicotyledons</taxon>
        <taxon>Gunneridae</taxon>
        <taxon>Pentapetalae</taxon>
        <taxon>asterids</taxon>
        <taxon>campanulids</taxon>
        <taxon>Asterales</taxon>
        <taxon>Asteraceae</taxon>
        <taxon>Asteroideae</taxon>
        <taxon>Heliantheae alliance</taxon>
        <taxon>Millerieae</taxon>
        <taxon>Smallanthus</taxon>
    </lineage>
</organism>